<feature type="repeat" description="ANK" evidence="3">
    <location>
        <begin position="152"/>
        <end position="184"/>
    </location>
</feature>
<comment type="caution">
    <text evidence="4">The sequence shown here is derived from an EMBL/GenBank/DDBJ whole genome shotgun (WGS) entry which is preliminary data.</text>
</comment>
<dbReference type="EMBL" id="JAHXZJ010000001">
    <property type="protein sequence ID" value="KAH0567652.1"/>
    <property type="molecule type" value="Genomic_DNA"/>
</dbReference>
<dbReference type="InterPro" id="IPR036770">
    <property type="entry name" value="Ankyrin_rpt-contain_sf"/>
</dbReference>
<gene>
    <name evidence="4" type="ORF">KQX54_011329</name>
</gene>
<evidence type="ECO:0000256" key="1">
    <source>
        <dbReference type="ARBA" id="ARBA00022737"/>
    </source>
</evidence>
<keyword evidence="1" id="KW-0677">Repeat</keyword>
<dbReference type="Proteomes" id="UP000826195">
    <property type="component" value="Unassembled WGS sequence"/>
</dbReference>
<dbReference type="PANTHER" id="PTHR24193:SF121">
    <property type="entry name" value="ADA2A-CONTAINING COMPLEX COMPONENT 3, ISOFORM D"/>
    <property type="match status" value="1"/>
</dbReference>
<sequence length="366" mass="41944">MENYFDMSYVWTMPLYSEVADSNTNKVLSYQHKSANSDDYDLCVRQTSLCHFIGTKQVQSVKILLNQGAAVNVTMSSPHYTGYTLLHYAVERSNAEIVELLLKNGAHVDASTVENRLKPIHIAVMRGNYDIIKYLLIYKAQIDATFDVAISREYSCLHLATQNNHLNIIKLLLDFGADINLQDKEKRTPLHLAIQAAQVEAVNLLLKYHPNTMLKNSQQQTPLIFALDNMCPILFLRVNNNEDLAKLRLQHQYTGCKCEIITHTLVRHLIKLKVANFQIDEKDQDIILLSETYRELESSCSNELEQMQALVVKDMTIRYYDFLHMNLNKLYKLSKNINFLLNDLNLAISYILGLVICVSSRISVIP</sequence>
<reference evidence="4 5" key="1">
    <citation type="journal article" date="2021" name="J. Hered.">
        <title>A chromosome-level genome assembly of the parasitoid wasp, Cotesia glomerata (Hymenoptera: Braconidae).</title>
        <authorList>
            <person name="Pinto B.J."/>
            <person name="Weis J.J."/>
            <person name="Gamble T."/>
            <person name="Ode P.J."/>
            <person name="Paul R."/>
            <person name="Zaspel J.M."/>
        </authorList>
    </citation>
    <scope>NUCLEOTIDE SEQUENCE [LARGE SCALE GENOMIC DNA]</scope>
    <source>
        <strain evidence="4">CgM1</strain>
    </source>
</reference>
<keyword evidence="2 3" id="KW-0040">ANK repeat</keyword>
<dbReference type="SUPFAM" id="SSF48403">
    <property type="entry name" value="Ankyrin repeat"/>
    <property type="match status" value="1"/>
</dbReference>
<dbReference type="PROSITE" id="PS50297">
    <property type="entry name" value="ANK_REP_REGION"/>
    <property type="match status" value="4"/>
</dbReference>
<evidence type="ECO:0000256" key="3">
    <source>
        <dbReference type="PROSITE-ProRule" id="PRU00023"/>
    </source>
</evidence>
<dbReference type="Gene3D" id="1.25.40.20">
    <property type="entry name" value="Ankyrin repeat-containing domain"/>
    <property type="match status" value="2"/>
</dbReference>
<accession>A0AAV7J789</accession>
<evidence type="ECO:0000313" key="4">
    <source>
        <dbReference type="EMBL" id="KAH0567652.1"/>
    </source>
</evidence>
<evidence type="ECO:0000256" key="2">
    <source>
        <dbReference type="ARBA" id="ARBA00023043"/>
    </source>
</evidence>
<dbReference type="PRINTS" id="PR01415">
    <property type="entry name" value="ANKYRIN"/>
</dbReference>
<dbReference type="SMART" id="SM00248">
    <property type="entry name" value="ANK"/>
    <property type="match status" value="5"/>
</dbReference>
<feature type="repeat" description="ANK" evidence="3">
    <location>
        <begin position="185"/>
        <end position="217"/>
    </location>
</feature>
<dbReference type="AlphaFoldDB" id="A0AAV7J789"/>
<dbReference type="Pfam" id="PF12796">
    <property type="entry name" value="Ank_2"/>
    <property type="match status" value="2"/>
</dbReference>
<evidence type="ECO:0000313" key="5">
    <source>
        <dbReference type="Proteomes" id="UP000826195"/>
    </source>
</evidence>
<proteinExistence type="predicted"/>
<feature type="repeat" description="ANK" evidence="3">
    <location>
        <begin position="81"/>
        <end position="113"/>
    </location>
</feature>
<dbReference type="GO" id="GO:0045944">
    <property type="term" value="P:positive regulation of transcription by RNA polymerase II"/>
    <property type="evidence" value="ECO:0007669"/>
    <property type="project" value="TreeGrafter"/>
</dbReference>
<dbReference type="InterPro" id="IPR002110">
    <property type="entry name" value="Ankyrin_rpt"/>
</dbReference>
<dbReference type="GO" id="GO:0000976">
    <property type="term" value="F:transcription cis-regulatory region binding"/>
    <property type="evidence" value="ECO:0007669"/>
    <property type="project" value="TreeGrafter"/>
</dbReference>
<dbReference type="InterPro" id="IPR050663">
    <property type="entry name" value="Ankyrin-SOCS_Box"/>
</dbReference>
<dbReference type="PANTHER" id="PTHR24193">
    <property type="entry name" value="ANKYRIN REPEAT PROTEIN"/>
    <property type="match status" value="1"/>
</dbReference>
<dbReference type="PROSITE" id="PS50088">
    <property type="entry name" value="ANK_REPEAT"/>
    <property type="match status" value="4"/>
</dbReference>
<name>A0AAV7J789_COTGL</name>
<organism evidence="4 5">
    <name type="scientific">Cotesia glomerata</name>
    <name type="common">Lepidopteran parasitic wasp</name>
    <name type="synonym">Apanteles glomeratus</name>
    <dbReference type="NCBI Taxonomy" id="32391"/>
    <lineage>
        <taxon>Eukaryota</taxon>
        <taxon>Metazoa</taxon>
        <taxon>Ecdysozoa</taxon>
        <taxon>Arthropoda</taxon>
        <taxon>Hexapoda</taxon>
        <taxon>Insecta</taxon>
        <taxon>Pterygota</taxon>
        <taxon>Neoptera</taxon>
        <taxon>Endopterygota</taxon>
        <taxon>Hymenoptera</taxon>
        <taxon>Apocrita</taxon>
        <taxon>Ichneumonoidea</taxon>
        <taxon>Braconidae</taxon>
        <taxon>Microgastrinae</taxon>
        <taxon>Cotesia</taxon>
    </lineage>
</organism>
<keyword evidence="5" id="KW-1185">Reference proteome</keyword>
<feature type="repeat" description="ANK" evidence="3">
    <location>
        <begin position="115"/>
        <end position="147"/>
    </location>
</feature>
<protein>
    <submittedName>
        <fullName evidence="4">Uncharacterized protein</fullName>
    </submittedName>
</protein>
<dbReference type="GO" id="GO:0005634">
    <property type="term" value="C:nucleus"/>
    <property type="evidence" value="ECO:0007669"/>
    <property type="project" value="TreeGrafter"/>
</dbReference>